<feature type="chain" id="PRO_5032673140" evidence="1">
    <location>
        <begin position="29"/>
        <end position="437"/>
    </location>
</feature>
<dbReference type="InterPro" id="IPR011040">
    <property type="entry name" value="Sialidase"/>
</dbReference>
<sequence>MNYSTRTRKAACLSLCLLMTSAVPLLRAADLAEPLLELQDGDVNIHGVEVVKMWTAPMPRADVLGAGYPQIEGVRHALVFAATDETGGYNHHAQITVHKGTIYALWSNNRHFEDAPGQRVLFATSPDGLHWSSHAEAFPSPGPFKEKSETGLLLTTLGWVQVGDKLFALAKLTAMDGFRNPDNTLFSPTKDRKRGIIFDKRIYYGILARELTDAGTWGPIFTVEGKPPAPDQIAFPVLEHSQCVSPGEYQAILAASKEYSYPWRSRLPRTPGKPLLCEPSTYALEDGTLVTLFRDERYSHRLFVSTSPDGGNTWSTPYPTNIPDSPSYTKTIALEDGSVVMVGNQIAEEKNFDNPKPAHLGRDTLVLSLSKDGITFDKAYSLREGKHAFRVPGVGGRGYTGAQYPSLIIHNDNLLVIYSIAKEDIEISSVPIGNITH</sequence>
<dbReference type="SUPFAM" id="SSF50939">
    <property type="entry name" value="Sialidases"/>
    <property type="match status" value="1"/>
</dbReference>
<accession>A0A842HFY4</accession>
<dbReference type="InterPro" id="IPR036278">
    <property type="entry name" value="Sialidase_sf"/>
</dbReference>
<keyword evidence="4" id="KW-1185">Reference proteome</keyword>
<dbReference type="Pfam" id="PF13088">
    <property type="entry name" value="BNR_2"/>
    <property type="match status" value="1"/>
</dbReference>
<keyword evidence="1" id="KW-0732">Signal</keyword>
<protein>
    <submittedName>
        <fullName evidence="3">Exo-alpha-sialidase</fullName>
    </submittedName>
</protein>
<feature type="signal peptide" evidence="1">
    <location>
        <begin position="1"/>
        <end position="28"/>
    </location>
</feature>
<evidence type="ECO:0000259" key="2">
    <source>
        <dbReference type="Pfam" id="PF13088"/>
    </source>
</evidence>
<dbReference type="CDD" id="cd15482">
    <property type="entry name" value="Sialidase_non-viral"/>
    <property type="match status" value="1"/>
</dbReference>
<reference evidence="3 4" key="1">
    <citation type="submission" date="2020-07" db="EMBL/GenBank/DDBJ databases">
        <authorList>
            <person name="Feng X."/>
        </authorList>
    </citation>
    <scope>NUCLEOTIDE SEQUENCE [LARGE SCALE GENOMIC DNA]</scope>
    <source>
        <strain evidence="3 4">JCM31066</strain>
    </source>
</reference>
<dbReference type="PANTHER" id="PTHR43752:SF2">
    <property type="entry name" value="BNR_ASP-BOX REPEAT FAMILY PROTEIN"/>
    <property type="match status" value="1"/>
</dbReference>
<dbReference type="Proteomes" id="UP000546464">
    <property type="component" value="Unassembled WGS sequence"/>
</dbReference>
<organism evidence="3 4">
    <name type="scientific">Ruficoccus amylovorans</name>
    <dbReference type="NCBI Taxonomy" id="1804625"/>
    <lineage>
        <taxon>Bacteria</taxon>
        <taxon>Pseudomonadati</taxon>
        <taxon>Verrucomicrobiota</taxon>
        <taxon>Opitutia</taxon>
        <taxon>Puniceicoccales</taxon>
        <taxon>Cerasicoccaceae</taxon>
        <taxon>Ruficoccus</taxon>
    </lineage>
</organism>
<feature type="domain" description="Sialidase" evidence="2">
    <location>
        <begin position="245"/>
        <end position="414"/>
    </location>
</feature>
<gene>
    <name evidence="3" type="ORF">H5P28_09480</name>
</gene>
<evidence type="ECO:0000313" key="4">
    <source>
        <dbReference type="Proteomes" id="UP000546464"/>
    </source>
</evidence>
<dbReference type="PANTHER" id="PTHR43752">
    <property type="entry name" value="BNR/ASP-BOX REPEAT FAMILY PROTEIN"/>
    <property type="match status" value="1"/>
</dbReference>
<dbReference type="EMBL" id="JACHVB010000024">
    <property type="protein sequence ID" value="MBC2594487.1"/>
    <property type="molecule type" value="Genomic_DNA"/>
</dbReference>
<proteinExistence type="predicted"/>
<evidence type="ECO:0000313" key="3">
    <source>
        <dbReference type="EMBL" id="MBC2594487.1"/>
    </source>
</evidence>
<name>A0A842HFY4_9BACT</name>
<evidence type="ECO:0000256" key="1">
    <source>
        <dbReference type="SAM" id="SignalP"/>
    </source>
</evidence>
<dbReference type="AlphaFoldDB" id="A0A842HFY4"/>
<comment type="caution">
    <text evidence="3">The sequence shown here is derived from an EMBL/GenBank/DDBJ whole genome shotgun (WGS) entry which is preliminary data.</text>
</comment>
<dbReference type="RefSeq" id="WP_185675472.1">
    <property type="nucleotide sequence ID" value="NZ_JACHVB010000024.1"/>
</dbReference>
<dbReference type="Gene3D" id="2.120.10.10">
    <property type="match status" value="1"/>
</dbReference>